<keyword evidence="4" id="KW-0676">Redox-active center</keyword>
<keyword evidence="2" id="KW-0201">Cytochrome c-type biogenesis</keyword>
<comment type="subcellular location">
    <subcellularLocation>
        <location evidence="1">Cell envelope</location>
    </subcellularLocation>
</comment>
<evidence type="ECO:0000256" key="3">
    <source>
        <dbReference type="ARBA" id="ARBA00023157"/>
    </source>
</evidence>
<proteinExistence type="predicted"/>
<dbReference type="InterPro" id="IPR050553">
    <property type="entry name" value="Thioredoxin_ResA/DsbE_sf"/>
</dbReference>
<reference evidence="6 7" key="1">
    <citation type="submission" date="2016-11" db="EMBL/GenBank/DDBJ databases">
        <authorList>
            <person name="Jaros S."/>
            <person name="Januszkiewicz K."/>
            <person name="Wedrychowicz H."/>
        </authorList>
    </citation>
    <scope>NUCLEOTIDE SEQUENCE [LARGE SCALE GENOMIC DNA]</scope>
    <source>
        <strain evidence="6 7">DSM 26991</strain>
    </source>
</reference>
<dbReference type="InterPro" id="IPR025380">
    <property type="entry name" value="DUF4369"/>
</dbReference>
<dbReference type="SUPFAM" id="SSF52833">
    <property type="entry name" value="Thioredoxin-like"/>
    <property type="match status" value="1"/>
</dbReference>
<evidence type="ECO:0000256" key="2">
    <source>
        <dbReference type="ARBA" id="ARBA00022748"/>
    </source>
</evidence>
<dbReference type="InterPro" id="IPR000866">
    <property type="entry name" value="AhpC/TSA"/>
</dbReference>
<dbReference type="PROSITE" id="PS51352">
    <property type="entry name" value="THIOREDOXIN_2"/>
    <property type="match status" value="1"/>
</dbReference>
<dbReference type="GO" id="GO:0017004">
    <property type="term" value="P:cytochrome complex assembly"/>
    <property type="evidence" value="ECO:0007669"/>
    <property type="project" value="UniProtKB-KW"/>
</dbReference>
<dbReference type="AlphaFoldDB" id="A0A1M5D081"/>
<gene>
    <name evidence="6" type="ORF">SAMN05444405_11116</name>
</gene>
<dbReference type="Pfam" id="PF00578">
    <property type="entry name" value="AhpC-TSA"/>
    <property type="match status" value="1"/>
</dbReference>
<feature type="domain" description="Thioredoxin" evidence="5">
    <location>
        <begin position="230"/>
        <end position="373"/>
    </location>
</feature>
<dbReference type="EMBL" id="FQTV01000011">
    <property type="protein sequence ID" value="SHF60314.1"/>
    <property type="molecule type" value="Genomic_DNA"/>
</dbReference>
<dbReference type="Gene3D" id="3.40.30.10">
    <property type="entry name" value="Glutaredoxin"/>
    <property type="match status" value="1"/>
</dbReference>
<dbReference type="Proteomes" id="UP000184509">
    <property type="component" value="Unassembled WGS sequence"/>
</dbReference>
<dbReference type="CDD" id="cd02966">
    <property type="entry name" value="TlpA_like_family"/>
    <property type="match status" value="1"/>
</dbReference>
<dbReference type="GO" id="GO:0030313">
    <property type="term" value="C:cell envelope"/>
    <property type="evidence" value="ECO:0007669"/>
    <property type="project" value="UniProtKB-SubCell"/>
</dbReference>
<dbReference type="PANTHER" id="PTHR42852:SF6">
    <property type="entry name" value="THIOL:DISULFIDE INTERCHANGE PROTEIN DSBE"/>
    <property type="match status" value="1"/>
</dbReference>
<dbReference type="InterPro" id="IPR013766">
    <property type="entry name" value="Thioredoxin_domain"/>
</dbReference>
<evidence type="ECO:0000256" key="4">
    <source>
        <dbReference type="ARBA" id="ARBA00023284"/>
    </source>
</evidence>
<protein>
    <submittedName>
        <fullName evidence="6">Peroxiredoxin</fullName>
    </submittedName>
</protein>
<dbReference type="InterPro" id="IPR036249">
    <property type="entry name" value="Thioredoxin-like_sf"/>
</dbReference>
<dbReference type="PANTHER" id="PTHR42852">
    <property type="entry name" value="THIOL:DISULFIDE INTERCHANGE PROTEIN DSBE"/>
    <property type="match status" value="1"/>
</dbReference>
<dbReference type="OrthoDB" id="637389at2"/>
<dbReference type="Pfam" id="PF14289">
    <property type="entry name" value="DUF4369"/>
    <property type="match status" value="1"/>
</dbReference>
<keyword evidence="7" id="KW-1185">Reference proteome</keyword>
<evidence type="ECO:0000313" key="7">
    <source>
        <dbReference type="Proteomes" id="UP000184509"/>
    </source>
</evidence>
<evidence type="ECO:0000313" key="6">
    <source>
        <dbReference type="EMBL" id="SHF60314.1"/>
    </source>
</evidence>
<sequence length="374" mass="42052">MKKVSIIITLMLCLFSCTSKNKKIVIEGDIDGLKNEMILVYGADRNGDALDTIKAKDGKFKYQAPVDTLTQVVLLFSNMEECVVFANKGDKIKISGDASSLDLLKVSGNDQNEEMNDFKESISDISKSTSKIRKDLFTAYTSGNETKYNDLLQSPELTKYTKEIKDKASAFIGAHSSSPVSVYLLDRYFVQEQNPDIKKIKELANRITGDLKNAPYMQQILRFINNEETVSDGKKAPYFNIINAKGESVNLTQFTGKYLLLNFWASWSNSSKKENSIINSIYKRFGKNHFSIVNISLDTDKKQWNDAIKRDSLAGEQICDFFGWSSTTAQQYGIESLPANVLIDPQGIIIARNLKEAELNKRLGELFIENKTAN</sequence>
<dbReference type="STRING" id="1297750.SAMN05444405_11116"/>
<evidence type="ECO:0000256" key="1">
    <source>
        <dbReference type="ARBA" id="ARBA00004196"/>
    </source>
</evidence>
<dbReference type="RefSeq" id="WP_073402176.1">
    <property type="nucleotide sequence ID" value="NZ_FQTV01000011.1"/>
</dbReference>
<evidence type="ECO:0000259" key="5">
    <source>
        <dbReference type="PROSITE" id="PS51352"/>
    </source>
</evidence>
<keyword evidence="3" id="KW-1015">Disulfide bond</keyword>
<organism evidence="6 7">
    <name type="scientific">Bacteroides luti</name>
    <dbReference type="NCBI Taxonomy" id="1297750"/>
    <lineage>
        <taxon>Bacteria</taxon>
        <taxon>Pseudomonadati</taxon>
        <taxon>Bacteroidota</taxon>
        <taxon>Bacteroidia</taxon>
        <taxon>Bacteroidales</taxon>
        <taxon>Bacteroidaceae</taxon>
        <taxon>Bacteroides</taxon>
    </lineage>
</organism>
<accession>A0A1M5D081</accession>
<name>A0A1M5D081_9BACE</name>